<dbReference type="Proteomes" id="UP000239532">
    <property type="component" value="Plasmid p2"/>
</dbReference>
<dbReference type="InterPro" id="IPR047589">
    <property type="entry name" value="DUF11_rpt"/>
</dbReference>
<keyword evidence="4" id="KW-1185">Reference proteome</keyword>
<evidence type="ECO:0000313" key="3">
    <source>
        <dbReference type="EMBL" id="PRP65603.1"/>
    </source>
</evidence>
<organism evidence="3 4">
    <name type="scientific">Nonlabens agnitus</name>
    <dbReference type="NCBI Taxonomy" id="870484"/>
    <lineage>
        <taxon>Bacteria</taxon>
        <taxon>Pseudomonadati</taxon>
        <taxon>Bacteroidota</taxon>
        <taxon>Flavobacteriia</taxon>
        <taxon>Flavobacteriales</taxon>
        <taxon>Flavobacteriaceae</taxon>
        <taxon>Nonlabens</taxon>
    </lineage>
</organism>
<reference evidence="3 4" key="1">
    <citation type="submission" date="2016-11" db="EMBL/GenBank/DDBJ databases">
        <title>Trade-off between light-utilization and light-protection in marine flavobacteria.</title>
        <authorList>
            <person name="Kumagai Y."/>
        </authorList>
    </citation>
    <scope>NUCLEOTIDE SEQUENCE [LARGE SCALE GENOMIC DNA]</scope>
    <source>
        <strain evidence="3 4">JCM 17109</strain>
        <plasmid evidence="3 4">p2</plasmid>
    </source>
</reference>
<dbReference type="AlphaFoldDB" id="A0A2S9WQ44"/>
<name>A0A2S9WQ44_9FLAO</name>
<feature type="compositionally biased region" description="Acidic residues" evidence="1">
    <location>
        <begin position="82"/>
        <end position="120"/>
    </location>
</feature>
<dbReference type="EMBL" id="MQUC01000004">
    <property type="protein sequence ID" value="PRP65603.1"/>
    <property type="molecule type" value="Genomic_DNA"/>
</dbReference>
<proteinExistence type="predicted"/>
<evidence type="ECO:0000313" key="4">
    <source>
        <dbReference type="Proteomes" id="UP000239532"/>
    </source>
</evidence>
<dbReference type="Pfam" id="PF24346">
    <property type="entry name" value="DUF7507"/>
    <property type="match status" value="2"/>
</dbReference>
<feature type="region of interest" description="Disordered" evidence="1">
    <location>
        <begin position="215"/>
        <end position="249"/>
    </location>
</feature>
<geneLocation type="plasmid" evidence="3 4">
    <name>p2</name>
</geneLocation>
<evidence type="ECO:0000256" key="1">
    <source>
        <dbReference type="SAM" id="MobiDB-lite"/>
    </source>
</evidence>
<dbReference type="NCBIfam" id="TIGR01451">
    <property type="entry name" value="B_ant_repeat"/>
    <property type="match status" value="2"/>
</dbReference>
<dbReference type="InterPro" id="IPR055354">
    <property type="entry name" value="DUF7507"/>
</dbReference>
<protein>
    <recommendedName>
        <fullName evidence="2">DUF7507 domain-containing protein</fullName>
    </recommendedName>
</protein>
<feature type="region of interest" description="Disordered" evidence="1">
    <location>
        <begin position="74"/>
        <end position="121"/>
    </location>
</feature>
<evidence type="ECO:0000259" key="2">
    <source>
        <dbReference type="Pfam" id="PF24346"/>
    </source>
</evidence>
<dbReference type="Gene3D" id="2.60.40.10">
    <property type="entry name" value="Immunoglobulins"/>
    <property type="match status" value="1"/>
</dbReference>
<feature type="compositionally biased region" description="Basic and acidic residues" evidence="1">
    <location>
        <begin position="233"/>
        <end position="249"/>
    </location>
</feature>
<comment type="caution">
    <text evidence="3">The sequence shown here is derived from an EMBL/GenBank/DDBJ whole genome shotgun (WGS) entry which is preliminary data.</text>
</comment>
<dbReference type="OrthoDB" id="1146008at2"/>
<gene>
    <name evidence="3" type="ORF">BST86_14630</name>
</gene>
<feature type="domain" description="DUF7507" evidence="2">
    <location>
        <begin position="2"/>
        <end position="88"/>
    </location>
</feature>
<sequence length="249" mass="26027">MGETISYSFTVTNTGATTLTDITITDPLLVAPNGSLTGGPIASLAPGAVDTTTFSGSYTIQQSDIDAGTVTNQALATGTNPDGDDVTDTSDDPNNPTDEDPDGDGDPDDPTDTDLPDDSDISLLKESTFNDENGDGFAQLGETISYSFTVTNTGATTLTDITITDPLLVAPNGSLTGGPIASLAPGAVRMAMVLLSWRDDQLQLRGNEQWSYDPNECDGNGSIIGGAKRQPYRRTDREPCTRSGRHGDL</sequence>
<dbReference type="InterPro" id="IPR013783">
    <property type="entry name" value="Ig-like_fold"/>
</dbReference>
<accession>A0A2S9WQ44</accession>
<keyword evidence="3" id="KW-0614">Plasmid</keyword>
<feature type="domain" description="DUF7507" evidence="2">
    <location>
        <begin position="120"/>
        <end position="188"/>
    </location>
</feature>